<evidence type="ECO:0000256" key="1">
    <source>
        <dbReference type="SAM" id="SignalP"/>
    </source>
</evidence>
<feature type="chain" id="PRO_5047351463" description="Lipoprotein" evidence="1">
    <location>
        <begin position="23"/>
        <end position="148"/>
    </location>
</feature>
<feature type="signal peptide" evidence="1">
    <location>
        <begin position="1"/>
        <end position="22"/>
    </location>
</feature>
<evidence type="ECO:0000313" key="3">
    <source>
        <dbReference type="Proteomes" id="UP001063228"/>
    </source>
</evidence>
<evidence type="ECO:0000313" key="2">
    <source>
        <dbReference type="EMBL" id="UXZ98976.1"/>
    </source>
</evidence>
<keyword evidence="3" id="KW-1185">Reference proteome</keyword>
<keyword evidence="1" id="KW-0732">Signal</keyword>
<accession>A0ABY6FN62</accession>
<dbReference type="PROSITE" id="PS51257">
    <property type="entry name" value="PROKAR_LIPOPROTEIN"/>
    <property type="match status" value="1"/>
</dbReference>
<name>A0ABY6FN62_9PSED</name>
<dbReference type="Proteomes" id="UP001063228">
    <property type="component" value="Chromosome"/>
</dbReference>
<proteinExistence type="predicted"/>
<organism evidence="2 3">
    <name type="scientific">Pseudomonas phytophila</name>
    <dbReference type="NCBI Taxonomy" id="2867264"/>
    <lineage>
        <taxon>Bacteria</taxon>
        <taxon>Pseudomonadati</taxon>
        <taxon>Pseudomonadota</taxon>
        <taxon>Gammaproteobacteria</taxon>
        <taxon>Pseudomonadales</taxon>
        <taxon>Pseudomonadaceae</taxon>
        <taxon>Pseudomonas</taxon>
    </lineage>
</organism>
<evidence type="ECO:0008006" key="4">
    <source>
        <dbReference type="Google" id="ProtNLM"/>
    </source>
</evidence>
<protein>
    <recommendedName>
        <fullName evidence="4">Lipoprotein</fullName>
    </recommendedName>
</protein>
<sequence length="148" mass="15744">MSLIKNTSLTACILGLSLLSGCAVGPQPTWTNLGPGAIAAQIGYMSCYSDANIIDGERKVGTLCATPTSGFMGDGEPTVIGQMGYAQKYTIPFSKTLAGFELPFDDKKGILKCEPMKNESTKALPESFCTLTINGQHLVSAKIIFERK</sequence>
<reference evidence="2" key="1">
    <citation type="submission" date="2021-08" db="EMBL/GenBank/DDBJ databases">
        <title>Complete genome sequence of Pseudomonas phytophila.</title>
        <authorList>
            <person name="Weir B.S."/>
            <person name="Templeton M.D."/>
            <person name="Arshed S."/>
            <person name="Andersen M.T."/>
            <person name="Jayaraman J."/>
        </authorList>
    </citation>
    <scope>NUCLEOTIDE SEQUENCE</scope>
    <source>
        <strain evidence="2">ICMP 23753</strain>
    </source>
</reference>
<dbReference type="RefSeq" id="WP_231667474.1">
    <property type="nucleotide sequence ID" value="NZ_CP081201.1"/>
</dbReference>
<dbReference type="EMBL" id="CP081201">
    <property type="protein sequence ID" value="UXZ98976.1"/>
    <property type="molecule type" value="Genomic_DNA"/>
</dbReference>
<gene>
    <name evidence="2" type="ORF">K3169_14425</name>
</gene>